<feature type="compositionally biased region" description="Basic residues" evidence="1">
    <location>
        <begin position="25"/>
        <end position="34"/>
    </location>
</feature>
<protein>
    <submittedName>
        <fullName evidence="2">Uncharacterized protein</fullName>
    </submittedName>
</protein>
<gene>
    <name evidence="2" type="ORF">K432DRAFT_145103</name>
</gene>
<reference evidence="2 3" key="1">
    <citation type="journal article" date="2016" name="Nat. Commun.">
        <title>Ectomycorrhizal ecology is imprinted in the genome of the dominant symbiotic fungus Cenococcum geophilum.</title>
        <authorList>
            <consortium name="DOE Joint Genome Institute"/>
            <person name="Peter M."/>
            <person name="Kohler A."/>
            <person name="Ohm R.A."/>
            <person name="Kuo A."/>
            <person name="Krutzmann J."/>
            <person name="Morin E."/>
            <person name="Arend M."/>
            <person name="Barry K.W."/>
            <person name="Binder M."/>
            <person name="Choi C."/>
            <person name="Clum A."/>
            <person name="Copeland A."/>
            <person name="Grisel N."/>
            <person name="Haridas S."/>
            <person name="Kipfer T."/>
            <person name="LaButti K."/>
            <person name="Lindquist E."/>
            <person name="Lipzen A."/>
            <person name="Maire R."/>
            <person name="Meier B."/>
            <person name="Mihaltcheva S."/>
            <person name="Molinier V."/>
            <person name="Murat C."/>
            <person name="Poggeler S."/>
            <person name="Quandt C.A."/>
            <person name="Sperisen C."/>
            <person name="Tritt A."/>
            <person name="Tisserant E."/>
            <person name="Crous P.W."/>
            <person name="Henrissat B."/>
            <person name="Nehls U."/>
            <person name="Egli S."/>
            <person name="Spatafora J.W."/>
            <person name="Grigoriev I.V."/>
            <person name="Martin F.M."/>
        </authorList>
    </citation>
    <scope>NUCLEOTIDE SEQUENCE [LARGE SCALE GENOMIC DNA]</scope>
    <source>
        <strain evidence="2 3">CBS 459.81</strain>
    </source>
</reference>
<evidence type="ECO:0000313" key="2">
    <source>
        <dbReference type="EMBL" id="OCK84140.1"/>
    </source>
</evidence>
<dbReference type="Proteomes" id="UP000250266">
    <property type="component" value="Unassembled WGS sequence"/>
</dbReference>
<accession>A0A8E2JIP7</accession>
<dbReference type="AlphaFoldDB" id="A0A8E2JIP7"/>
<name>A0A8E2JIP7_9PEZI</name>
<evidence type="ECO:0000256" key="1">
    <source>
        <dbReference type="SAM" id="MobiDB-lite"/>
    </source>
</evidence>
<sequence length="193" mass="22662">MCLVKVKQEEDVVVPYRVVRTRSPSPRRRSAHRISRTEVIRESRPSSTYIVPAPKPPLQIPAPQPVPVFVRPQPPPPAPPSIHGGGQPHYVEVSPRSSVSSHGHSDYMVHEREYRRELRDYSPARSSAYGDHSPRYESFRYVDPPEERHPRHERSRSRDRRSYGEDPRGSYRETRERVLIVDDDGRRRREYRR</sequence>
<dbReference type="EMBL" id="KV744844">
    <property type="protein sequence ID" value="OCK84140.1"/>
    <property type="molecule type" value="Genomic_DNA"/>
</dbReference>
<feature type="compositionally biased region" description="Low complexity" evidence="1">
    <location>
        <begin position="93"/>
        <end position="102"/>
    </location>
</feature>
<feature type="compositionally biased region" description="Pro residues" evidence="1">
    <location>
        <begin position="53"/>
        <end position="80"/>
    </location>
</feature>
<feature type="compositionally biased region" description="Basic and acidic residues" evidence="1">
    <location>
        <begin position="35"/>
        <end position="44"/>
    </location>
</feature>
<feature type="compositionally biased region" description="Basic and acidic residues" evidence="1">
    <location>
        <begin position="132"/>
        <end position="150"/>
    </location>
</feature>
<feature type="compositionally biased region" description="Basic and acidic residues" evidence="1">
    <location>
        <begin position="103"/>
        <end position="122"/>
    </location>
</feature>
<keyword evidence="3" id="KW-1185">Reference proteome</keyword>
<evidence type="ECO:0000313" key="3">
    <source>
        <dbReference type="Proteomes" id="UP000250266"/>
    </source>
</evidence>
<feature type="compositionally biased region" description="Basic and acidic residues" evidence="1">
    <location>
        <begin position="160"/>
        <end position="193"/>
    </location>
</feature>
<organism evidence="2 3">
    <name type="scientific">Lepidopterella palustris CBS 459.81</name>
    <dbReference type="NCBI Taxonomy" id="1314670"/>
    <lineage>
        <taxon>Eukaryota</taxon>
        <taxon>Fungi</taxon>
        <taxon>Dikarya</taxon>
        <taxon>Ascomycota</taxon>
        <taxon>Pezizomycotina</taxon>
        <taxon>Dothideomycetes</taxon>
        <taxon>Pleosporomycetidae</taxon>
        <taxon>Mytilinidiales</taxon>
        <taxon>Argynnaceae</taxon>
        <taxon>Lepidopterella</taxon>
    </lineage>
</organism>
<proteinExistence type="predicted"/>
<dbReference type="OrthoDB" id="3942935at2759"/>
<feature type="region of interest" description="Disordered" evidence="1">
    <location>
        <begin position="22"/>
        <end position="193"/>
    </location>
</feature>